<keyword evidence="6 7" id="KW-0472">Membrane</keyword>
<evidence type="ECO:0000259" key="9">
    <source>
        <dbReference type="Pfam" id="PF20501"/>
    </source>
</evidence>
<comment type="caution">
    <text evidence="10">The sequence shown here is derived from an EMBL/GenBank/DDBJ whole genome shotgun (WGS) entry which is preliminary data.</text>
</comment>
<dbReference type="InterPro" id="IPR025383">
    <property type="entry name" value="MrpA_C/MbhD"/>
</dbReference>
<feature type="transmembrane region" description="Helical" evidence="7">
    <location>
        <begin position="151"/>
        <end position="169"/>
    </location>
</feature>
<comment type="subcellular location">
    <subcellularLocation>
        <location evidence="1">Cell membrane</location>
        <topology evidence="1">Multi-pass membrane protein</topology>
    </subcellularLocation>
</comment>
<reference evidence="10 11" key="1">
    <citation type="journal article" date="2016" name="Nat. Commun.">
        <title>Thousands of microbial genomes shed light on interconnected biogeochemical processes in an aquifer system.</title>
        <authorList>
            <person name="Anantharaman K."/>
            <person name="Brown C.T."/>
            <person name="Hug L.A."/>
            <person name="Sharon I."/>
            <person name="Castelle C.J."/>
            <person name="Probst A.J."/>
            <person name="Thomas B.C."/>
            <person name="Singh A."/>
            <person name="Wilkins M.J."/>
            <person name="Karaoz U."/>
            <person name="Brodie E.L."/>
            <person name="Williams K.H."/>
            <person name="Hubbard S.S."/>
            <person name="Banfield J.F."/>
        </authorList>
    </citation>
    <scope>NUCLEOTIDE SEQUENCE [LARGE SCALE GENOMIC DNA]</scope>
</reference>
<dbReference type="InterPro" id="IPR042106">
    <property type="entry name" value="Nuo/plastoQ_OxRdtase_6_NuoJ"/>
</dbReference>
<dbReference type="PANTHER" id="PTHR43373:SF1">
    <property type="entry name" value="NA(+)_H(+) ANTIPORTER SUBUNIT A"/>
    <property type="match status" value="1"/>
</dbReference>
<evidence type="ECO:0000259" key="8">
    <source>
        <dbReference type="Pfam" id="PF13244"/>
    </source>
</evidence>
<feature type="domain" description="MrpA C-terminal/MbhD" evidence="8">
    <location>
        <begin position="9"/>
        <end position="68"/>
    </location>
</feature>
<evidence type="ECO:0000256" key="7">
    <source>
        <dbReference type="SAM" id="Phobius"/>
    </source>
</evidence>
<dbReference type="InterPro" id="IPR050616">
    <property type="entry name" value="CPA3_Na-H_Antiporter_A"/>
</dbReference>
<accession>A0A1G1L2Y1</accession>
<feature type="transmembrane region" description="Helical" evidence="7">
    <location>
        <begin position="6"/>
        <end position="21"/>
    </location>
</feature>
<feature type="transmembrane region" description="Helical" evidence="7">
    <location>
        <begin position="51"/>
        <end position="70"/>
    </location>
</feature>
<sequence>MVDLYLLLIFMIIGAVIAVEVEDLLSAVVCVGTVGLALSMIFLILKAPDLAITQIVVEILCLIILIRATLKKDLPFSTSGRWLLNTGITVGFIGIFLYVASQALKELPAFGHPLMKVSETYLTDAVKQTGATNIVASIILDYRAYDTLGEATVLFTAVIGILAVVRRIGRKKQGEIIKEEDE</sequence>
<feature type="transmembrane region" description="Helical" evidence="7">
    <location>
        <begin position="28"/>
        <end position="45"/>
    </location>
</feature>
<keyword evidence="2" id="KW-0813">Transport</keyword>
<evidence type="ECO:0000256" key="2">
    <source>
        <dbReference type="ARBA" id="ARBA00022448"/>
    </source>
</evidence>
<keyword evidence="3" id="KW-1003">Cell membrane</keyword>
<feature type="domain" description="MrpA C-terminal/MbhE" evidence="9">
    <location>
        <begin position="116"/>
        <end position="168"/>
    </location>
</feature>
<dbReference type="InterPro" id="IPR046806">
    <property type="entry name" value="MrpA_C/MbhE"/>
</dbReference>
<dbReference type="Gene3D" id="1.20.120.1200">
    <property type="entry name" value="NADH-ubiquinone/plastoquinone oxidoreductase chain 6, subunit NuoJ"/>
    <property type="match status" value="1"/>
</dbReference>
<evidence type="ECO:0000256" key="4">
    <source>
        <dbReference type="ARBA" id="ARBA00022692"/>
    </source>
</evidence>
<organism evidence="10 11">
    <name type="scientific">Candidatus Danuiimicrobium aquiferis</name>
    <dbReference type="NCBI Taxonomy" id="1801832"/>
    <lineage>
        <taxon>Bacteria</taxon>
        <taxon>Pseudomonadati</taxon>
        <taxon>Candidatus Omnitrophota</taxon>
        <taxon>Candidatus Danuiimicrobium</taxon>
    </lineage>
</organism>
<gene>
    <name evidence="10" type="ORF">A3G33_01040</name>
</gene>
<protein>
    <submittedName>
        <fullName evidence="10">Uncharacterized protein</fullName>
    </submittedName>
</protein>
<evidence type="ECO:0000256" key="3">
    <source>
        <dbReference type="ARBA" id="ARBA00022475"/>
    </source>
</evidence>
<dbReference type="EMBL" id="MHFR01000005">
    <property type="protein sequence ID" value="OGW99488.1"/>
    <property type="molecule type" value="Genomic_DNA"/>
</dbReference>
<dbReference type="PANTHER" id="PTHR43373">
    <property type="entry name" value="NA(+)/H(+) ANTIPORTER SUBUNIT"/>
    <property type="match status" value="1"/>
</dbReference>
<dbReference type="GO" id="GO:0005886">
    <property type="term" value="C:plasma membrane"/>
    <property type="evidence" value="ECO:0007669"/>
    <property type="project" value="UniProtKB-SubCell"/>
</dbReference>
<evidence type="ECO:0000256" key="5">
    <source>
        <dbReference type="ARBA" id="ARBA00022989"/>
    </source>
</evidence>
<keyword evidence="4 7" id="KW-0812">Transmembrane</keyword>
<name>A0A1G1L2Y1_9BACT</name>
<dbReference type="AlphaFoldDB" id="A0A1G1L2Y1"/>
<evidence type="ECO:0000256" key="6">
    <source>
        <dbReference type="ARBA" id="ARBA00023136"/>
    </source>
</evidence>
<evidence type="ECO:0000256" key="1">
    <source>
        <dbReference type="ARBA" id="ARBA00004651"/>
    </source>
</evidence>
<dbReference type="Pfam" id="PF20501">
    <property type="entry name" value="MbhE"/>
    <property type="match status" value="1"/>
</dbReference>
<feature type="transmembrane region" description="Helical" evidence="7">
    <location>
        <begin position="82"/>
        <end position="100"/>
    </location>
</feature>
<proteinExistence type="predicted"/>
<dbReference type="Proteomes" id="UP000178187">
    <property type="component" value="Unassembled WGS sequence"/>
</dbReference>
<dbReference type="Pfam" id="PF13244">
    <property type="entry name" value="MbhD"/>
    <property type="match status" value="1"/>
</dbReference>
<keyword evidence="5 7" id="KW-1133">Transmembrane helix</keyword>
<evidence type="ECO:0000313" key="10">
    <source>
        <dbReference type="EMBL" id="OGW99488.1"/>
    </source>
</evidence>
<evidence type="ECO:0000313" key="11">
    <source>
        <dbReference type="Proteomes" id="UP000178187"/>
    </source>
</evidence>